<gene>
    <name evidence="1" type="ORF">LKACC16343_02753</name>
</gene>
<accession>A0A202F3D2</accession>
<dbReference type="EMBL" id="MYFM01000012">
    <property type="protein sequence ID" value="OVE94953.1"/>
    <property type="molecule type" value="Genomic_DNA"/>
</dbReference>
<dbReference type="AlphaFoldDB" id="A0A202F3D2"/>
<proteinExistence type="predicted"/>
<comment type="caution">
    <text evidence="1">The sequence shown here is derived from an EMBL/GenBank/DDBJ whole genome shotgun (WGS) entry which is preliminary data.</text>
</comment>
<reference evidence="1 2" key="1">
    <citation type="submission" date="2017-03" db="EMBL/GenBank/DDBJ databases">
        <title>Genome sequence of Lactobacillus bobalius KACC 16343.</title>
        <authorList>
            <person name="Chun J."/>
        </authorList>
    </citation>
    <scope>NUCLEOTIDE SEQUENCE [LARGE SCALE GENOMIC DNA]</scope>
    <source>
        <strain evidence="1 2">KACC 16343</strain>
    </source>
</reference>
<organism evidence="1 2">
    <name type="scientific">Companilactobacillus bobalius</name>
    <dbReference type="NCBI Taxonomy" id="2801451"/>
    <lineage>
        <taxon>Bacteria</taxon>
        <taxon>Bacillati</taxon>
        <taxon>Bacillota</taxon>
        <taxon>Bacilli</taxon>
        <taxon>Lactobacillales</taxon>
        <taxon>Lactobacillaceae</taxon>
        <taxon>Companilactobacillus</taxon>
    </lineage>
</organism>
<dbReference type="Proteomes" id="UP000196232">
    <property type="component" value="Unassembled WGS sequence"/>
</dbReference>
<evidence type="ECO:0000313" key="1">
    <source>
        <dbReference type="EMBL" id="OVE94953.1"/>
    </source>
</evidence>
<name>A0A202F3D2_9LACO</name>
<evidence type="ECO:0000313" key="2">
    <source>
        <dbReference type="Proteomes" id="UP000196232"/>
    </source>
</evidence>
<sequence length="65" mass="7477">MMKDWIDRGFGNMKVGNLVRLHISSKERLEFSLVHGFGVTNEPVKITKNEAVRLAKYILMIAEED</sequence>
<protein>
    <submittedName>
        <fullName evidence="1">Uncharacterized protein</fullName>
    </submittedName>
</protein>